<dbReference type="FunFam" id="3.40.50.300:FF:000221">
    <property type="entry name" value="Multidrug ABC transporter ATP-binding protein"/>
    <property type="match status" value="1"/>
</dbReference>
<dbReference type="InterPro" id="IPR027417">
    <property type="entry name" value="P-loop_NTPase"/>
</dbReference>
<gene>
    <name evidence="12" type="ORF">H0G86_011870</name>
</gene>
<dbReference type="GO" id="GO:0005886">
    <property type="term" value="C:plasma membrane"/>
    <property type="evidence" value="ECO:0007669"/>
    <property type="project" value="UniProtKB-SubCell"/>
</dbReference>
<keyword evidence="13" id="KW-1185">Reference proteome</keyword>
<evidence type="ECO:0000313" key="12">
    <source>
        <dbReference type="EMBL" id="QYT04968.1"/>
    </source>
</evidence>
<dbReference type="InterPro" id="IPR039421">
    <property type="entry name" value="Type_1_exporter"/>
</dbReference>
<dbReference type="GO" id="GO:0016887">
    <property type="term" value="F:ATP hydrolysis activity"/>
    <property type="evidence" value="ECO:0007669"/>
    <property type="project" value="InterPro"/>
</dbReference>
<dbReference type="InterPro" id="IPR003439">
    <property type="entry name" value="ABC_transporter-like_ATP-bd"/>
</dbReference>
<dbReference type="InterPro" id="IPR003593">
    <property type="entry name" value="AAA+_ATPase"/>
</dbReference>
<evidence type="ECO:0000256" key="2">
    <source>
        <dbReference type="ARBA" id="ARBA00022448"/>
    </source>
</evidence>
<evidence type="ECO:0000256" key="9">
    <source>
        <dbReference type="ARBA" id="ARBA00024363"/>
    </source>
</evidence>
<dbReference type="SMART" id="SM00382">
    <property type="entry name" value="AAA"/>
    <property type="match status" value="1"/>
</dbReference>
<proteinExistence type="inferred from homology"/>
<organism evidence="12 13">
    <name type="scientific">Trichoderma simmonsii</name>
    <dbReference type="NCBI Taxonomy" id="1491479"/>
    <lineage>
        <taxon>Eukaryota</taxon>
        <taxon>Fungi</taxon>
        <taxon>Dikarya</taxon>
        <taxon>Ascomycota</taxon>
        <taxon>Pezizomycotina</taxon>
        <taxon>Sordariomycetes</taxon>
        <taxon>Hypocreomycetidae</taxon>
        <taxon>Hypocreales</taxon>
        <taxon>Hypocreaceae</taxon>
        <taxon>Trichoderma</taxon>
    </lineage>
</organism>
<evidence type="ECO:0000256" key="6">
    <source>
        <dbReference type="ARBA" id="ARBA00022840"/>
    </source>
</evidence>
<dbReference type="PANTHER" id="PTHR24221:SF654">
    <property type="entry name" value="ATP-BINDING CASSETTE SUB-FAMILY B MEMBER 6"/>
    <property type="match status" value="1"/>
</dbReference>
<dbReference type="GO" id="GO:0005524">
    <property type="term" value="F:ATP binding"/>
    <property type="evidence" value="ECO:0007669"/>
    <property type="project" value="UniProtKB-KW"/>
</dbReference>
<evidence type="ECO:0000256" key="3">
    <source>
        <dbReference type="ARBA" id="ARBA00022475"/>
    </source>
</evidence>
<keyword evidence="8 10" id="KW-0472">Membrane</keyword>
<dbReference type="PROSITE" id="PS50893">
    <property type="entry name" value="ABC_TRANSPORTER_2"/>
    <property type="match status" value="1"/>
</dbReference>
<evidence type="ECO:0000259" key="11">
    <source>
        <dbReference type="PROSITE" id="PS50893"/>
    </source>
</evidence>
<evidence type="ECO:0000256" key="7">
    <source>
        <dbReference type="ARBA" id="ARBA00022989"/>
    </source>
</evidence>
<keyword evidence="4 10" id="KW-0812">Transmembrane</keyword>
<accession>A0A8G0LQ99</accession>
<sequence length="335" mass="36998">MPAVTDLALAVDYFSTAFGPYMGVMIGYTAFIYCYIRKSFPLIALTISENHAAINAIVRQRNTIHGWADVLQYGQVKREIEQYDPMAKPLSDCKGKVEFRSVRFSYDKKTNTLEDLNFDVEPGATIAVVGLSGQGKSSLLKLLTRIYNPSSGNIYIDDIEIQSITLESLRQNICIVPQTVNMFDGSIMSNIKYARESGSDEEAMDACKAAGIHDDIMKNSKGYGTIVGKKGIKLSGGQEQRIGIARAFFKNAKILLMDEPTSALDLVTENIIRDSLKTAKVTKFIVTLTMARDATRILVLQDGKFVESGTHDELVKKQGMYNSLWSAHTASQSST</sequence>
<keyword evidence="7 10" id="KW-1133">Transmembrane helix</keyword>
<keyword evidence="5" id="KW-0547">Nucleotide-binding</keyword>
<keyword evidence="2" id="KW-0813">Transport</keyword>
<name>A0A8G0LQ99_9HYPO</name>
<keyword evidence="3" id="KW-1003">Cell membrane</keyword>
<protein>
    <recommendedName>
        <fullName evidence="11">ABC transporter domain-containing protein</fullName>
    </recommendedName>
</protein>
<dbReference type="SUPFAM" id="SSF52540">
    <property type="entry name" value="P-loop containing nucleoside triphosphate hydrolases"/>
    <property type="match status" value="1"/>
</dbReference>
<dbReference type="Proteomes" id="UP000826661">
    <property type="component" value="Chromosome VII"/>
</dbReference>
<dbReference type="InterPro" id="IPR036640">
    <property type="entry name" value="ABC1_TM_sf"/>
</dbReference>
<evidence type="ECO:0000313" key="13">
    <source>
        <dbReference type="Proteomes" id="UP000826661"/>
    </source>
</evidence>
<evidence type="ECO:0000256" key="4">
    <source>
        <dbReference type="ARBA" id="ARBA00022692"/>
    </source>
</evidence>
<dbReference type="EMBL" id="CP075870">
    <property type="protein sequence ID" value="QYT04968.1"/>
    <property type="molecule type" value="Genomic_DNA"/>
</dbReference>
<reference evidence="12 13" key="1">
    <citation type="journal article" date="2021" name="BMC Genomics">
        <title>Telomere-to-telomere genome assembly of asparaginase-producing Trichoderma simmonsii.</title>
        <authorList>
            <person name="Chung D."/>
            <person name="Kwon Y.M."/>
            <person name="Yang Y."/>
        </authorList>
    </citation>
    <scope>NUCLEOTIDE SEQUENCE [LARGE SCALE GENOMIC DNA]</scope>
    <source>
        <strain evidence="12 13">GH-Sj1</strain>
    </source>
</reference>
<evidence type="ECO:0000256" key="1">
    <source>
        <dbReference type="ARBA" id="ARBA00004651"/>
    </source>
</evidence>
<keyword evidence="6" id="KW-0067">ATP-binding</keyword>
<dbReference type="GO" id="GO:0042626">
    <property type="term" value="F:ATPase-coupled transmembrane transporter activity"/>
    <property type="evidence" value="ECO:0007669"/>
    <property type="project" value="TreeGrafter"/>
</dbReference>
<evidence type="ECO:0000256" key="10">
    <source>
        <dbReference type="SAM" id="Phobius"/>
    </source>
</evidence>
<comment type="similarity">
    <text evidence="9">Belongs to the ABC transporter superfamily. ABCB family. Heavy Metal importer (TC 3.A.1.210) subfamily.</text>
</comment>
<evidence type="ECO:0000256" key="5">
    <source>
        <dbReference type="ARBA" id="ARBA00022741"/>
    </source>
</evidence>
<dbReference type="AlphaFoldDB" id="A0A8G0LQ99"/>
<dbReference type="PANTHER" id="PTHR24221">
    <property type="entry name" value="ATP-BINDING CASSETTE SUB-FAMILY B"/>
    <property type="match status" value="1"/>
</dbReference>
<dbReference type="Gene3D" id="3.40.50.300">
    <property type="entry name" value="P-loop containing nucleotide triphosphate hydrolases"/>
    <property type="match status" value="1"/>
</dbReference>
<feature type="domain" description="ABC transporter" evidence="11">
    <location>
        <begin position="97"/>
        <end position="327"/>
    </location>
</feature>
<feature type="transmembrane region" description="Helical" evidence="10">
    <location>
        <begin position="18"/>
        <end position="36"/>
    </location>
</feature>
<comment type="subcellular location">
    <subcellularLocation>
        <location evidence="1">Cell membrane</location>
        <topology evidence="1">Multi-pass membrane protein</topology>
    </subcellularLocation>
</comment>
<dbReference type="Gene3D" id="1.20.1560.10">
    <property type="entry name" value="ABC transporter type 1, transmembrane domain"/>
    <property type="match status" value="1"/>
</dbReference>
<dbReference type="Pfam" id="PF00005">
    <property type="entry name" value="ABC_tran"/>
    <property type="match status" value="1"/>
</dbReference>
<evidence type="ECO:0000256" key="8">
    <source>
        <dbReference type="ARBA" id="ARBA00023136"/>
    </source>
</evidence>